<gene>
    <name evidence="2" type="ORF">ASZ90_017181</name>
</gene>
<dbReference type="PANTHER" id="PTHR32432">
    <property type="entry name" value="CELL DIVISION PROTEIN FTSA-RELATED"/>
    <property type="match status" value="1"/>
</dbReference>
<keyword evidence="2" id="KW-0132">Cell division</keyword>
<accession>A0A0W8EA21</accession>
<dbReference type="AlphaFoldDB" id="A0A0W8EA21"/>
<reference evidence="2" key="1">
    <citation type="journal article" date="2015" name="Proc. Natl. Acad. Sci. U.S.A.">
        <title>Networks of energetic and metabolic interactions define dynamics in microbial communities.</title>
        <authorList>
            <person name="Embree M."/>
            <person name="Liu J.K."/>
            <person name="Al-Bassam M.M."/>
            <person name="Zengler K."/>
        </authorList>
    </citation>
    <scope>NUCLEOTIDE SEQUENCE</scope>
</reference>
<dbReference type="InterPro" id="IPR043129">
    <property type="entry name" value="ATPase_NBD"/>
</dbReference>
<keyword evidence="2" id="KW-0131">Cell cycle</keyword>
<evidence type="ECO:0000313" key="2">
    <source>
        <dbReference type="EMBL" id="KUG05397.1"/>
    </source>
</evidence>
<dbReference type="PANTHER" id="PTHR32432:SF3">
    <property type="entry name" value="ETHANOLAMINE UTILIZATION PROTEIN EUTJ"/>
    <property type="match status" value="1"/>
</dbReference>
<evidence type="ECO:0000259" key="1">
    <source>
        <dbReference type="SMART" id="SM00842"/>
    </source>
</evidence>
<protein>
    <submittedName>
        <fullName evidence="2">Cell division protein ftsa</fullName>
    </submittedName>
</protein>
<dbReference type="SMART" id="SM00842">
    <property type="entry name" value="FtsA"/>
    <property type="match status" value="1"/>
</dbReference>
<organism evidence="2">
    <name type="scientific">hydrocarbon metagenome</name>
    <dbReference type="NCBI Taxonomy" id="938273"/>
    <lineage>
        <taxon>unclassified sequences</taxon>
        <taxon>metagenomes</taxon>
        <taxon>ecological metagenomes</taxon>
    </lineage>
</organism>
<dbReference type="CDD" id="cd24004">
    <property type="entry name" value="ASKHA_NBD_PilM-like"/>
    <property type="match status" value="1"/>
</dbReference>
<dbReference type="Pfam" id="PF14450">
    <property type="entry name" value="FtsA"/>
    <property type="match status" value="1"/>
</dbReference>
<dbReference type="InterPro" id="IPR003494">
    <property type="entry name" value="SHS2_FtsA"/>
</dbReference>
<dbReference type="EMBL" id="LNQE01001816">
    <property type="protein sequence ID" value="KUG05397.1"/>
    <property type="molecule type" value="Genomic_DNA"/>
</dbReference>
<dbReference type="GO" id="GO:0051301">
    <property type="term" value="P:cell division"/>
    <property type="evidence" value="ECO:0007669"/>
    <property type="project" value="UniProtKB-KW"/>
</dbReference>
<dbReference type="SUPFAM" id="SSF53067">
    <property type="entry name" value="Actin-like ATPase domain"/>
    <property type="match status" value="2"/>
</dbReference>
<sequence length="711" mass="77435">MEVKKLFALDIGTRKIVGVVMEKTDSGYEILASEMMEHTTRAMVDGQIHDVEAVANTIKKIKEVLESRLQMELKEAAVAAAGRSLQTAGGKAERRRSLLNDVTRSEVSALEIEAVQSAQSQLARTEAVSKDKNHYFCVGYSVVRYYLEGQEIINLVGQRGEVTGVEIIATFLPRVVVDSLFSALNRAGLEVNSLTLEPIAALSVAIPPEMRMLNLVLVDIGAGTSDLAIVKNGSILAYAMVPCAGDEITEYIASEYLLDFYTAESLKRQLASQEEVEAADILGNKFTLTAAEVIEKIHPMVQDITASIVKQILELNMKKPDAVVCVGGGSLTPGITEELAEKLAIASRRVGLRTPAQFDKIETIDSYLLGPQGVTPLGIAYHALSNPPAPFVKVTVNERELALWNVGDFTVSSALLSSGMNLGNIYGKPGLGKTVEINGIVKTIKGEVGKPPVIKVNGKDASLDSLIGDGDHIKFHRGQSGKDARLLVSDLVGDLQGQVQVNGQQVQVQTRVLVNSLPVKREDEIPDRAVVKFRPANSLESILQQCGLPEHLLVESIFYCYINGDKKTLKWKPIAAKVNGKESEMNQTVPFGSDILYALRPTTPLLKDFVTESGIYDMRVHVNGEIVTIQKESALIMMDGQPASLEDKIRQGARITIDKSENSAILSDIFRVVDIKPSAQRRLTMKVDGHDAGFTTPIYENSSIEITWSEN</sequence>
<comment type="caution">
    <text evidence="2">The sequence shown here is derived from an EMBL/GenBank/DDBJ whole genome shotgun (WGS) entry which is preliminary data.</text>
</comment>
<name>A0A0W8EA21_9ZZZZ</name>
<dbReference type="Gene3D" id="3.30.420.40">
    <property type="match status" value="2"/>
</dbReference>
<proteinExistence type="predicted"/>
<dbReference type="InterPro" id="IPR050696">
    <property type="entry name" value="FtsA/MreB"/>
</dbReference>
<feature type="domain" description="SHS2" evidence="1">
    <location>
        <begin position="6"/>
        <end position="205"/>
    </location>
</feature>